<evidence type="ECO:0000313" key="7">
    <source>
        <dbReference type="EMBL" id="KHN23787.1"/>
    </source>
</evidence>
<evidence type="ECO:0000256" key="2">
    <source>
        <dbReference type="ARBA" id="ARBA00005184"/>
    </source>
</evidence>
<accession>A0A0B2QVZ8</accession>
<comment type="subcellular location">
    <subcellularLocation>
        <location evidence="1">Secreted</location>
        <location evidence="1">Cell wall</location>
    </subcellularLocation>
</comment>
<keyword evidence="3" id="KW-0134">Cell wall</keyword>
<organism evidence="7">
    <name type="scientific">Glycine soja</name>
    <name type="common">Wild soybean</name>
    <dbReference type="NCBI Taxonomy" id="3848"/>
    <lineage>
        <taxon>Eukaryota</taxon>
        <taxon>Viridiplantae</taxon>
        <taxon>Streptophyta</taxon>
        <taxon>Embryophyta</taxon>
        <taxon>Tracheophyta</taxon>
        <taxon>Spermatophyta</taxon>
        <taxon>Magnoliopsida</taxon>
        <taxon>eudicotyledons</taxon>
        <taxon>Gunneridae</taxon>
        <taxon>Pentapetalae</taxon>
        <taxon>rosids</taxon>
        <taxon>fabids</taxon>
        <taxon>Fabales</taxon>
        <taxon>Fabaceae</taxon>
        <taxon>Papilionoideae</taxon>
        <taxon>50 kb inversion clade</taxon>
        <taxon>NPAAA clade</taxon>
        <taxon>indigoferoid/millettioid clade</taxon>
        <taxon>Phaseoleae</taxon>
        <taxon>Glycine</taxon>
        <taxon>Glycine subgen. Soja</taxon>
    </lineage>
</organism>
<dbReference type="InterPro" id="IPR012334">
    <property type="entry name" value="Pectin_lyas_fold"/>
</dbReference>
<dbReference type="GO" id="GO:0030599">
    <property type="term" value="F:pectinesterase activity"/>
    <property type="evidence" value="ECO:0007669"/>
    <property type="project" value="UniProtKB-EC"/>
</dbReference>
<dbReference type="AlphaFoldDB" id="A0A0B2QVZ8"/>
<evidence type="ECO:0000256" key="3">
    <source>
        <dbReference type="ARBA" id="ARBA00022512"/>
    </source>
</evidence>
<dbReference type="Gramene" id="XM_028329084.1">
    <property type="protein sequence ID" value="XP_028184885.1"/>
    <property type="gene ID" value="LOC114371732"/>
</dbReference>
<dbReference type="GO" id="GO:0042545">
    <property type="term" value="P:cell wall modification"/>
    <property type="evidence" value="ECO:0007669"/>
    <property type="project" value="InterPro"/>
</dbReference>
<dbReference type="Gene3D" id="2.160.20.10">
    <property type="entry name" value="Single-stranded right-handed beta-helix, Pectin lyase-like"/>
    <property type="match status" value="1"/>
</dbReference>
<keyword evidence="5" id="KW-0063">Aspartyl esterase</keyword>
<dbReference type="Proteomes" id="UP000053555">
    <property type="component" value="Unassembled WGS sequence"/>
</dbReference>
<dbReference type="InterPro" id="IPR000070">
    <property type="entry name" value="Pectinesterase_cat"/>
</dbReference>
<dbReference type="SUPFAM" id="SSF51126">
    <property type="entry name" value="Pectin lyase-like"/>
    <property type="match status" value="1"/>
</dbReference>
<comment type="pathway">
    <text evidence="2">Glycan metabolism; pectin degradation; 2-dehydro-3-deoxy-D-gluconate from pectin: step 1/5.</text>
</comment>
<dbReference type="Pfam" id="PF01095">
    <property type="entry name" value="Pectinesterase"/>
    <property type="match status" value="1"/>
</dbReference>
<evidence type="ECO:0000259" key="6">
    <source>
        <dbReference type="Pfam" id="PF01095"/>
    </source>
</evidence>
<dbReference type="GO" id="GO:0045490">
    <property type="term" value="P:pectin catabolic process"/>
    <property type="evidence" value="ECO:0007669"/>
    <property type="project" value="UniProtKB-UniPathway"/>
</dbReference>
<gene>
    <name evidence="7" type="ORF">glysoja_046257</name>
</gene>
<reference evidence="7" key="1">
    <citation type="submission" date="2014-07" db="EMBL/GenBank/DDBJ databases">
        <title>Identification of a novel salt tolerance gene in wild soybean by whole-genome sequencing.</title>
        <authorList>
            <person name="Lam H.-M."/>
            <person name="Qi X."/>
            <person name="Li M.-W."/>
            <person name="Liu X."/>
            <person name="Xie M."/>
            <person name="Ni M."/>
            <person name="Xu X."/>
        </authorList>
    </citation>
    <scope>NUCLEOTIDE SEQUENCE [LARGE SCALE GENOMIC DNA]</scope>
    <source>
        <tissue evidence="7">Root</tissue>
    </source>
</reference>
<evidence type="ECO:0000256" key="5">
    <source>
        <dbReference type="ARBA" id="ARBA00023085"/>
    </source>
</evidence>
<keyword evidence="4 7" id="KW-0378">Hydrolase</keyword>
<sequence>MATGIVIQNCDIVPEEALYRARFKVKSYLGRLWKRYSRTVVMESNIGDFIRPEGWSAWDGNQNLGTLYYAEYANVGAGANFTERVNWKGYHCNISVDEAAKFTAEQFLRAGPTGRADWLKATGIPLFPSFISTRP</sequence>
<keyword evidence="3" id="KW-0964">Secreted</keyword>
<feature type="domain" description="Pectinesterase catalytic" evidence="6">
    <location>
        <begin position="2"/>
        <end position="109"/>
    </location>
</feature>
<evidence type="ECO:0000256" key="1">
    <source>
        <dbReference type="ARBA" id="ARBA00004191"/>
    </source>
</evidence>
<dbReference type="InterPro" id="IPR011050">
    <property type="entry name" value="Pectin_lyase_fold/virulence"/>
</dbReference>
<evidence type="ECO:0000256" key="4">
    <source>
        <dbReference type="ARBA" id="ARBA00022801"/>
    </source>
</evidence>
<dbReference type="EC" id="3.1.1.11" evidence="7"/>
<dbReference type="EMBL" id="KN655902">
    <property type="protein sequence ID" value="KHN23787.1"/>
    <property type="molecule type" value="Genomic_DNA"/>
</dbReference>
<proteinExistence type="predicted"/>
<name>A0A0B2QVZ8_GLYSO</name>
<dbReference type="UniPathway" id="UPA00545">
    <property type="reaction ID" value="UER00823"/>
</dbReference>
<protein>
    <submittedName>
        <fullName evidence="7">Putative pectinesterase/pectinesterase inhibitor 7</fullName>
        <ecNumber evidence="7">3.1.1.11</ecNumber>
    </submittedName>
</protein>
<dbReference type="PANTHER" id="PTHR31707">
    <property type="entry name" value="PECTINESTERASE"/>
    <property type="match status" value="1"/>
</dbReference>